<dbReference type="PANTHER" id="PTHR35786:SF1">
    <property type="entry name" value="REDOX-SENSING TRANSCRIPTIONAL REPRESSOR REX 1"/>
    <property type="match status" value="1"/>
</dbReference>
<dbReference type="SMART" id="SM00881">
    <property type="entry name" value="CoA_binding"/>
    <property type="match status" value="1"/>
</dbReference>
<dbReference type="NCBIfam" id="NF003994">
    <property type="entry name" value="PRK05472.2-3"/>
    <property type="match status" value="1"/>
</dbReference>
<comment type="similarity">
    <text evidence="7">Belongs to the transcriptional regulatory Rex family.</text>
</comment>
<keyword evidence="1 7" id="KW-0963">Cytoplasm</keyword>
<dbReference type="InterPro" id="IPR009718">
    <property type="entry name" value="Rex_DNA-bd_C_dom"/>
</dbReference>
<evidence type="ECO:0000259" key="8">
    <source>
        <dbReference type="SMART" id="SM00881"/>
    </source>
</evidence>
<dbReference type="InterPro" id="IPR036291">
    <property type="entry name" value="NAD(P)-bd_dom_sf"/>
</dbReference>
<dbReference type="Gene3D" id="3.40.50.720">
    <property type="entry name" value="NAD(P)-binding Rossmann-like Domain"/>
    <property type="match status" value="1"/>
</dbReference>
<dbReference type="Pfam" id="PF02629">
    <property type="entry name" value="CoA_binding"/>
    <property type="match status" value="1"/>
</dbReference>
<evidence type="ECO:0000256" key="4">
    <source>
        <dbReference type="ARBA" id="ARBA00023027"/>
    </source>
</evidence>
<dbReference type="InterPro" id="IPR036390">
    <property type="entry name" value="WH_DNA-bd_sf"/>
</dbReference>
<sequence length="214" mass="24463">MPKREHISMSVVRRLPRYYRFLSELRTQGVMRISSKELATKMNLTASQVRQDFNCFGGFGQQGYGYSVEQLHDEIENILGLRSAYKAILIGAGNLGRAVAMHMSFETRGFQLIGIFDRDEELIGTEIRNTKVYDIRGLADFCKINRPSVAMLCIPKSSVGPIAQTLYDCGIKNYWNFSHYDLSLVYDDVIMENVHMSDSLMILCYRITQSDNCK</sequence>
<comment type="caution">
    <text evidence="9">The sequence shown here is derived from an EMBL/GenBank/DDBJ whole genome shotgun (WGS) entry which is preliminary data.</text>
</comment>
<dbReference type="NCBIfam" id="NF003996">
    <property type="entry name" value="PRK05472.2-5"/>
    <property type="match status" value="1"/>
</dbReference>
<dbReference type="HAMAP" id="MF_01131">
    <property type="entry name" value="Rex"/>
    <property type="match status" value="1"/>
</dbReference>
<protein>
    <recommendedName>
        <fullName evidence="7">Redox-sensing transcriptional repressor Rex</fullName>
    </recommendedName>
</protein>
<dbReference type="InterPro" id="IPR022876">
    <property type="entry name" value="Tscrpt_rep_Rex"/>
</dbReference>
<evidence type="ECO:0000313" key="10">
    <source>
        <dbReference type="Proteomes" id="UP000886787"/>
    </source>
</evidence>
<evidence type="ECO:0000313" key="9">
    <source>
        <dbReference type="EMBL" id="HIQ79661.1"/>
    </source>
</evidence>
<evidence type="ECO:0000256" key="6">
    <source>
        <dbReference type="ARBA" id="ARBA00023163"/>
    </source>
</evidence>
<evidence type="ECO:0000256" key="5">
    <source>
        <dbReference type="ARBA" id="ARBA00023125"/>
    </source>
</evidence>
<evidence type="ECO:0000256" key="3">
    <source>
        <dbReference type="ARBA" id="ARBA00023015"/>
    </source>
</evidence>
<keyword evidence="6 7" id="KW-0804">Transcription</keyword>
<evidence type="ECO:0000256" key="1">
    <source>
        <dbReference type="ARBA" id="ARBA00022490"/>
    </source>
</evidence>
<dbReference type="InterPro" id="IPR003781">
    <property type="entry name" value="CoA-bd"/>
</dbReference>
<dbReference type="GO" id="GO:0051775">
    <property type="term" value="P:response to redox state"/>
    <property type="evidence" value="ECO:0007669"/>
    <property type="project" value="InterPro"/>
</dbReference>
<reference evidence="9" key="1">
    <citation type="submission" date="2020-10" db="EMBL/GenBank/DDBJ databases">
        <authorList>
            <person name="Gilroy R."/>
        </authorList>
    </citation>
    <scope>NUCLEOTIDE SEQUENCE</scope>
    <source>
        <strain evidence="9">ChiSjej1B19-3389</strain>
    </source>
</reference>
<dbReference type="InterPro" id="IPR036388">
    <property type="entry name" value="WH-like_DNA-bd_sf"/>
</dbReference>
<dbReference type="SUPFAM" id="SSF51735">
    <property type="entry name" value="NAD(P)-binding Rossmann-fold domains"/>
    <property type="match status" value="1"/>
</dbReference>
<feature type="binding site" evidence="7">
    <location>
        <begin position="91"/>
        <end position="96"/>
    </location>
    <ligand>
        <name>NAD(+)</name>
        <dbReference type="ChEBI" id="CHEBI:57540"/>
    </ligand>
</feature>
<dbReference type="GO" id="GO:0003700">
    <property type="term" value="F:DNA-binding transcription factor activity"/>
    <property type="evidence" value="ECO:0007669"/>
    <property type="project" value="UniProtKB-UniRule"/>
</dbReference>
<gene>
    <name evidence="7" type="primary">rex</name>
    <name evidence="9" type="ORF">IAD32_00050</name>
</gene>
<keyword evidence="3 7" id="KW-0805">Transcription regulation</keyword>
<dbReference type="AlphaFoldDB" id="A0A9D0ZGA5"/>
<organism evidence="9 10">
    <name type="scientific">Candidatus Scatavimonas merdigallinarum</name>
    <dbReference type="NCBI Taxonomy" id="2840914"/>
    <lineage>
        <taxon>Bacteria</taxon>
        <taxon>Bacillati</taxon>
        <taxon>Bacillota</taxon>
        <taxon>Clostridia</taxon>
        <taxon>Eubacteriales</taxon>
        <taxon>Oscillospiraceae</taxon>
        <taxon>Oscillospiraceae incertae sedis</taxon>
        <taxon>Candidatus Scatavimonas</taxon>
    </lineage>
</organism>
<reference evidence="9" key="2">
    <citation type="journal article" date="2021" name="PeerJ">
        <title>Extensive microbial diversity within the chicken gut microbiome revealed by metagenomics and culture.</title>
        <authorList>
            <person name="Gilroy R."/>
            <person name="Ravi A."/>
            <person name="Getino M."/>
            <person name="Pursley I."/>
            <person name="Horton D.L."/>
            <person name="Alikhan N.F."/>
            <person name="Baker D."/>
            <person name="Gharbi K."/>
            <person name="Hall N."/>
            <person name="Watson M."/>
            <person name="Adriaenssens E.M."/>
            <person name="Foster-Nyarko E."/>
            <person name="Jarju S."/>
            <person name="Secka A."/>
            <person name="Antonio M."/>
            <person name="Oren A."/>
            <person name="Chaudhuri R.R."/>
            <person name="La Ragione R."/>
            <person name="Hildebrand F."/>
            <person name="Pallen M.J."/>
        </authorList>
    </citation>
    <scope>NUCLEOTIDE SEQUENCE</scope>
    <source>
        <strain evidence="9">ChiSjej1B19-3389</strain>
    </source>
</reference>
<dbReference type="EMBL" id="DVFW01000002">
    <property type="protein sequence ID" value="HIQ79661.1"/>
    <property type="molecule type" value="Genomic_DNA"/>
</dbReference>
<comment type="function">
    <text evidence="7">Modulates transcription in response to changes in cellular NADH/NAD(+) redox state.</text>
</comment>
<evidence type="ECO:0000256" key="2">
    <source>
        <dbReference type="ARBA" id="ARBA00022491"/>
    </source>
</evidence>
<name>A0A9D0ZGA5_9FIRM</name>
<dbReference type="NCBIfam" id="NF003990">
    <property type="entry name" value="PRK05472.1-4"/>
    <property type="match status" value="1"/>
</dbReference>
<keyword evidence="4 7" id="KW-0520">NAD</keyword>
<accession>A0A9D0ZGA5</accession>
<comment type="subunit">
    <text evidence="7">Homodimer.</text>
</comment>
<keyword evidence="5 7" id="KW-0238">DNA-binding</keyword>
<dbReference type="Pfam" id="PF06971">
    <property type="entry name" value="Put_DNA-bind_N"/>
    <property type="match status" value="1"/>
</dbReference>
<comment type="subcellular location">
    <subcellularLocation>
        <location evidence="7">Cytoplasm</location>
    </subcellularLocation>
</comment>
<dbReference type="GO" id="GO:0003677">
    <property type="term" value="F:DNA binding"/>
    <property type="evidence" value="ECO:0007669"/>
    <property type="project" value="UniProtKB-UniRule"/>
</dbReference>
<dbReference type="SUPFAM" id="SSF46785">
    <property type="entry name" value="Winged helix' DNA-binding domain"/>
    <property type="match status" value="1"/>
</dbReference>
<dbReference type="GO" id="GO:0045892">
    <property type="term" value="P:negative regulation of DNA-templated transcription"/>
    <property type="evidence" value="ECO:0007669"/>
    <property type="project" value="InterPro"/>
</dbReference>
<evidence type="ECO:0000256" key="7">
    <source>
        <dbReference type="HAMAP-Rule" id="MF_01131"/>
    </source>
</evidence>
<feature type="domain" description="CoA-binding" evidence="8">
    <location>
        <begin position="80"/>
        <end position="181"/>
    </location>
</feature>
<feature type="DNA-binding region" description="H-T-H motif" evidence="7">
    <location>
        <begin position="17"/>
        <end position="56"/>
    </location>
</feature>
<dbReference type="NCBIfam" id="NF003995">
    <property type="entry name" value="PRK05472.2-4"/>
    <property type="match status" value="1"/>
</dbReference>
<proteinExistence type="inferred from homology"/>
<dbReference type="Proteomes" id="UP000886787">
    <property type="component" value="Unassembled WGS sequence"/>
</dbReference>
<dbReference type="Gene3D" id="1.10.10.10">
    <property type="entry name" value="Winged helix-like DNA-binding domain superfamily/Winged helix DNA-binding domain"/>
    <property type="match status" value="1"/>
</dbReference>
<dbReference type="PANTHER" id="PTHR35786">
    <property type="entry name" value="REDOX-SENSING TRANSCRIPTIONAL REPRESSOR REX"/>
    <property type="match status" value="1"/>
</dbReference>
<dbReference type="GO" id="GO:0005737">
    <property type="term" value="C:cytoplasm"/>
    <property type="evidence" value="ECO:0007669"/>
    <property type="project" value="UniProtKB-SubCell"/>
</dbReference>
<keyword evidence="2 7" id="KW-0678">Repressor</keyword>